<name>A0A8C4WV65_EPTBU</name>
<feature type="transmembrane region" description="Helical" evidence="7">
    <location>
        <begin position="82"/>
        <end position="104"/>
    </location>
</feature>
<protein>
    <submittedName>
        <fullName evidence="8">Lysosomal protein transmembrane 4 beta</fullName>
    </submittedName>
</protein>
<evidence type="ECO:0000256" key="2">
    <source>
        <dbReference type="ARBA" id="ARBA00010076"/>
    </source>
</evidence>
<accession>A0A8C4WV65</accession>
<dbReference type="GO" id="GO:0012505">
    <property type="term" value="C:endomembrane system"/>
    <property type="evidence" value="ECO:0007669"/>
    <property type="project" value="UniProtKB-SubCell"/>
</dbReference>
<evidence type="ECO:0000256" key="6">
    <source>
        <dbReference type="ARBA" id="ARBA00023136"/>
    </source>
</evidence>
<dbReference type="GO" id="GO:0005765">
    <property type="term" value="C:lysosomal membrane"/>
    <property type="evidence" value="ECO:0007669"/>
    <property type="project" value="TreeGrafter"/>
</dbReference>
<proteinExistence type="inferred from homology"/>
<comment type="subcellular location">
    <subcellularLocation>
        <location evidence="1">Endomembrane system</location>
        <topology evidence="1">Multi-pass membrane protein</topology>
    </subcellularLocation>
</comment>
<keyword evidence="9" id="KW-1185">Reference proteome</keyword>
<reference evidence="8" key="2">
    <citation type="submission" date="2025-09" db="UniProtKB">
        <authorList>
            <consortium name="Ensembl"/>
        </authorList>
    </citation>
    <scope>IDENTIFICATION</scope>
</reference>
<organism evidence="8 9">
    <name type="scientific">Eptatretus burgeri</name>
    <name type="common">Inshore hagfish</name>
    <dbReference type="NCBI Taxonomy" id="7764"/>
    <lineage>
        <taxon>Eukaryota</taxon>
        <taxon>Metazoa</taxon>
        <taxon>Chordata</taxon>
        <taxon>Craniata</taxon>
        <taxon>Vertebrata</taxon>
        <taxon>Cyclostomata</taxon>
        <taxon>Myxini</taxon>
        <taxon>Myxiniformes</taxon>
        <taxon>Myxinidae</taxon>
        <taxon>Eptatretinae</taxon>
        <taxon>Eptatretus</taxon>
    </lineage>
</organism>
<reference evidence="8" key="1">
    <citation type="submission" date="2025-08" db="UniProtKB">
        <authorList>
            <consortium name="Ensembl"/>
        </authorList>
    </citation>
    <scope>IDENTIFICATION</scope>
</reference>
<dbReference type="InterPro" id="IPR051115">
    <property type="entry name" value="LAPTM_transporter"/>
</dbReference>
<evidence type="ECO:0000256" key="5">
    <source>
        <dbReference type="ARBA" id="ARBA00022989"/>
    </source>
</evidence>
<evidence type="ECO:0000256" key="4">
    <source>
        <dbReference type="ARBA" id="ARBA00022692"/>
    </source>
</evidence>
<feature type="transmembrane region" description="Helical" evidence="7">
    <location>
        <begin position="159"/>
        <end position="180"/>
    </location>
</feature>
<evidence type="ECO:0000256" key="1">
    <source>
        <dbReference type="ARBA" id="ARBA00004127"/>
    </source>
</evidence>
<feature type="transmembrane region" description="Helical" evidence="7">
    <location>
        <begin position="110"/>
        <end position="138"/>
    </location>
</feature>
<dbReference type="PANTHER" id="PTHR12479">
    <property type="entry name" value="LYSOSOMAL-ASSOCIATED TRANSMEMBRANE PROTEIN"/>
    <property type="match status" value="1"/>
</dbReference>
<feature type="transmembrane region" description="Helical" evidence="7">
    <location>
        <begin position="40"/>
        <end position="61"/>
    </location>
</feature>
<evidence type="ECO:0000313" key="8">
    <source>
        <dbReference type="Ensembl" id="ENSEBUP00000012762.1"/>
    </source>
</evidence>
<dbReference type="GeneTree" id="ENSGT00940000153446"/>
<evidence type="ECO:0000256" key="3">
    <source>
        <dbReference type="ARBA" id="ARBA00022448"/>
    </source>
</evidence>
<keyword evidence="3" id="KW-0813">Transport</keyword>
<dbReference type="AlphaFoldDB" id="A0A8C4WV65"/>
<keyword evidence="4 7" id="KW-0812">Transmembrane</keyword>
<keyword evidence="6 7" id="KW-0472">Membrane</keyword>
<dbReference type="OMA" id="WFSTSCC"/>
<keyword evidence="5 7" id="KW-1133">Transmembrane helix</keyword>
<comment type="similarity">
    <text evidence="2">Belongs to the LAPTM4/LAPTM5 transporter family.</text>
</comment>
<evidence type="ECO:0000256" key="7">
    <source>
        <dbReference type="SAM" id="Phobius"/>
    </source>
</evidence>
<dbReference type="PANTHER" id="PTHR12479:SF10">
    <property type="entry name" value="LYSOSOMAL-ASSOCIATED TRANSMEMBRANE PROTEIN"/>
    <property type="match status" value="1"/>
</dbReference>
<dbReference type="InterPro" id="IPR004687">
    <property type="entry name" value="LAPTM4/5"/>
</dbReference>
<evidence type="ECO:0000313" key="9">
    <source>
        <dbReference type="Proteomes" id="UP000694388"/>
    </source>
</evidence>
<sequence>MFLSAEPKMSKSFSKRMYWTSCCICFHVRTGTILLGLSYLVMYAVTVTFLLAASISPEQIVEFSKRYNIPGSNYSMADGVDTSIAVIISFVMITISVMLIYGAWKYRPAWIVPFFCYQLFDFALTCLITIGFLTYLPWFKDYVKQLPEFSYREDIRENATWVVLVAVLFFAFVLTFKLYFICAVWNCYKFALSRNTPNVSVHTDQWNEHLLPPYEMVVVKASLKDNPPPYSSA</sequence>
<dbReference type="Proteomes" id="UP000694388">
    <property type="component" value="Unplaced"/>
</dbReference>
<dbReference type="Ensembl" id="ENSEBUT00000013338.1">
    <property type="protein sequence ID" value="ENSEBUP00000012762.1"/>
    <property type="gene ID" value="ENSEBUG00000008101.1"/>
</dbReference>
<dbReference type="Pfam" id="PF03821">
    <property type="entry name" value="Mtp"/>
    <property type="match status" value="2"/>
</dbReference>